<evidence type="ECO:0000256" key="15">
    <source>
        <dbReference type="SAM" id="Phobius"/>
    </source>
</evidence>
<evidence type="ECO:0000259" key="16">
    <source>
        <dbReference type="SMART" id="SM00831"/>
    </source>
</evidence>
<keyword evidence="9" id="KW-0067">ATP-binding</keyword>
<dbReference type="Pfam" id="PF00689">
    <property type="entry name" value="Cation_ATPase_C"/>
    <property type="match status" value="1"/>
</dbReference>
<dbReference type="PRINTS" id="PR00120">
    <property type="entry name" value="HATPASE"/>
</dbReference>
<keyword evidence="17" id="KW-0614">Plasmid</keyword>
<dbReference type="InterPro" id="IPR059000">
    <property type="entry name" value="ATPase_P-type_domA"/>
</dbReference>
<dbReference type="InterPro" id="IPR023299">
    <property type="entry name" value="ATPase_P-typ_cyto_dom_N"/>
</dbReference>
<feature type="transmembrane region" description="Helical" evidence="15">
    <location>
        <begin position="920"/>
        <end position="939"/>
    </location>
</feature>
<dbReference type="Pfam" id="PF00122">
    <property type="entry name" value="E1-E2_ATPase"/>
    <property type="match status" value="1"/>
</dbReference>
<dbReference type="Gene3D" id="2.70.150.10">
    <property type="entry name" value="Calcium-transporting ATPase, cytoplasmic transduction domain A"/>
    <property type="match status" value="1"/>
</dbReference>
<evidence type="ECO:0000256" key="7">
    <source>
        <dbReference type="ARBA" id="ARBA00022741"/>
    </source>
</evidence>
<sequence>MQIPTEEVHLNNHLPYQGLTSQQVEHNRQQYGANILQPPEREPAWKLYLAKFNDPVIQILAIAAILAIAVGIVEGDYIEGIGIIVAILLATTLAFINEYQAEKEFDVLNQVYDTIRVKVIRDRNFTTVPRQDLVVGDIIYLERGEEVPADGVVLEEVAFYIDQSKITGESEAVKKYCQAETQNKIAETQTYPADKVYRSTLVEGGHAFVEVTAVGDRTEIGKLAIAVAVVEDKTITPLNLQLEKLSKLIGVTGLAFASLTFSALLFRGFFIGEYSLTIAQWYCFGLSVVSVLAALTPVWLPIVYDGWELAGKKQQVPEWLEVGGVATWLKATAIGLAILVIGVGLGYFVDLLPSSLNNWLPGDFASALLQYFMIAVTIIVVAVPEGLAMSVTLSLAYSMRKMAADNNLVRQMHACETIGAATVICSDKTGTLTQNQMRVKKAHFPSLDASLLPLHRDARQLIAEAIAVNSTADLEKKPDGEIRPIGNATEGALLLWLESQKLDYIPYRSDFEIEAQMPFSTQNKYMGTLGISAVTQSKVFYVKGAPEIILDRCTQILTTTGLKPLTNQAAISAKLQDYQRRGMRTLGFAYHDAPEQIDNLDQLATNLIWLGFTAIQDPLRADVPDAIANCLQGGIKIKVVTGDNLETAREIASQMGLVTDTDRHQQYACLTGQQFSQLDDEQAKIAAVELKVLARARPLDKLRLVKLLQANNEVVAVTGDGTNDAAALKQAQVGLAMGSGTAIALEASDIVLLDDSFKSIVNAVIWGRSLYENIQRFILFQLTINVAALGIVFLGPFIGVALPLTIIQMLWVNLIMDTFAALALATEPPNPEVITRTPRNPAAFIITPEMLRHIAIAGLSFLFILTGFLLYLDRNGEATTYELSLFFTTFVMLQFWNMFNVRCLGSNRSAFAGLIHNRGFMAIATVILVGQILIVQFGGSVFRTVPLSLTDWIAITVLTSVVLWVGELRRFFIRSGD</sequence>
<dbReference type="HOGENOM" id="CLU_002360_9_0_3"/>
<evidence type="ECO:0000256" key="1">
    <source>
        <dbReference type="ARBA" id="ARBA00004127"/>
    </source>
</evidence>
<dbReference type="NCBIfam" id="TIGR01494">
    <property type="entry name" value="ATPase_P-type"/>
    <property type="match status" value="2"/>
</dbReference>
<dbReference type="InterPro" id="IPR044492">
    <property type="entry name" value="P_typ_ATPase_HD_dom"/>
</dbReference>
<dbReference type="GO" id="GO:0046872">
    <property type="term" value="F:metal ion binding"/>
    <property type="evidence" value="ECO:0007669"/>
    <property type="project" value="UniProtKB-KW"/>
</dbReference>
<keyword evidence="7" id="KW-0547">Nucleotide-binding</keyword>
<proteinExistence type="predicted"/>
<dbReference type="InterPro" id="IPR006408">
    <property type="entry name" value="P-type_ATPase_IIB"/>
</dbReference>
<dbReference type="OrthoDB" id="499468at2"/>
<evidence type="ECO:0000256" key="2">
    <source>
        <dbReference type="ARBA" id="ARBA00012790"/>
    </source>
</evidence>
<dbReference type="Pfam" id="PF00690">
    <property type="entry name" value="Cation_ATPase_N"/>
    <property type="match status" value="1"/>
</dbReference>
<dbReference type="SUPFAM" id="SSF81653">
    <property type="entry name" value="Calcium ATPase, transduction domain A"/>
    <property type="match status" value="1"/>
</dbReference>
<dbReference type="InterPro" id="IPR006068">
    <property type="entry name" value="ATPase_P-typ_cation-transptr_C"/>
</dbReference>
<evidence type="ECO:0000256" key="3">
    <source>
        <dbReference type="ARBA" id="ARBA00022448"/>
    </source>
</evidence>
<dbReference type="RefSeq" id="WP_015212055.1">
    <property type="nucleotide sequence ID" value="NC_019765.1"/>
</dbReference>
<dbReference type="PRINTS" id="PR00119">
    <property type="entry name" value="CATATPASE"/>
</dbReference>
<dbReference type="PATRIC" id="fig|111780.3.peg.4856"/>
<keyword evidence="5 15" id="KW-0812">Transmembrane</keyword>
<dbReference type="SFLD" id="SFLDS00003">
    <property type="entry name" value="Haloacid_Dehalogenase"/>
    <property type="match status" value="1"/>
</dbReference>
<geneLocation type="plasmid" evidence="17 18">
    <name>pSTA7437.01</name>
</geneLocation>
<dbReference type="GO" id="GO:0005886">
    <property type="term" value="C:plasma membrane"/>
    <property type="evidence" value="ECO:0007669"/>
    <property type="project" value="TreeGrafter"/>
</dbReference>
<keyword evidence="13" id="KW-0406">Ion transport</keyword>
<dbReference type="Pfam" id="PF13246">
    <property type="entry name" value="Cation_ATPase"/>
    <property type="match status" value="1"/>
</dbReference>
<evidence type="ECO:0000256" key="8">
    <source>
        <dbReference type="ARBA" id="ARBA00022837"/>
    </source>
</evidence>
<comment type="subcellular location">
    <subcellularLocation>
        <location evidence="1">Endomembrane system</location>
        <topology evidence="1">Multi-pass membrane protein</topology>
    </subcellularLocation>
</comment>
<feature type="transmembrane region" description="Helical" evidence="15">
    <location>
        <begin position="945"/>
        <end position="965"/>
    </location>
</feature>
<dbReference type="GO" id="GO:0005388">
    <property type="term" value="F:P-type calcium transporter activity"/>
    <property type="evidence" value="ECO:0007669"/>
    <property type="project" value="UniProtKB-EC"/>
</dbReference>
<evidence type="ECO:0000256" key="10">
    <source>
        <dbReference type="ARBA" id="ARBA00022842"/>
    </source>
</evidence>
<dbReference type="EC" id="7.2.2.10" evidence="2"/>
<dbReference type="Gene3D" id="3.40.1110.10">
    <property type="entry name" value="Calcium-transporting ATPase, cytoplasmic domain N"/>
    <property type="match status" value="1"/>
</dbReference>
<keyword evidence="12 15" id="KW-1133">Transmembrane helix</keyword>
<dbReference type="FunFam" id="3.40.50.1000:FF:000001">
    <property type="entry name" value="Phospholipid-transporting ATPase IC"/>
    <property type="match status" value="1"/>
</dbReference>
<evidence type="ECO:0000256" key="6">
    <source>
        <dbReference type="ARBA" id="ARBA00022723"/>
    </source>
</evidence>
<keyword evidence="14 15" id="KW-0472">Membrane</keyword>
<dbReference type="SUPFAM" id="SSF81665">
    <property type="entry name" value="Calcium ATPase, transmembrane domain M"/>
    <property type="match status" value="2"/>
</dbReference>
<name>K9Y1F0_STAC7</name>
<feature type="transmembrane region" description="Helical" evidence="15">
    <location>
        <begin position="248"/>
        <end position="272"/>
    </location>
</feature>
<organism evidence="17 18">
    <name type="scientific">Stanieria cyanosphaera (strain ATCC 29371 / PCC 7437)</name>
    <dbReference type="NCBI Taxonomy" id="111780"/>
    <lineage>
        <taxon>Bacteria</taxon>
        <taxon>Bacillati</taxon>
        <taxon>Cyanobacteriota</taxon>
        <taxon>Cyanophyceae</taxon>
        <taxon>Pleurocapsales</taxon>
        <taxon>Dermocarpellaceae</taxon>
        <taxon>Stanieria</taxon>
    </lineage>
</organism>
<evidence type="ECO:0000313" key="17">
    <source>
        <dbReference type="EMBL" id="AFZ38149.1"/>
    </source>
</evidence>
<evidence type="ECO:0000256" key="12">
    <source>
        <dbReference type="ARBA" id="ARBA00022989"/>
    </source>
</evidence>
<dbReference type="InterPro" id="IPR018303">
    <property type="entry name" value="ATPase_P-typ_P_site"/>
</dbReference>
<feature type="transmembrane region" description="Helical" evidence="15">
    <location>
        <begin position="369"/>
        <end position="397"/>
    </location>
</feature>
<keyword evidence="6" id="KW-0479">Metal-binding</keyword>
<keyword evidence="11" id="KW-1278">Translocase</keyword>
<dbReference type="SFLD" id="SFLDF00027">
    <property type="entry name" value="p-type_atpase"/>
    <property type="match status" value="1"/>
</dbReference>
<feature type="transmembrane region" description="Helical" evidence="15">
    <location>
        <begin position="854"/>
        <end position="872"/>
    </location>
</feature>
<feature type="transmembrane region" description="Helical" evidence="15">
    <location>
        <begin position="806"/>
        <end position="826"/>
    </location>
</feature>
<accession>K9Y1F0</accession>
<evidence type="ECO:0000256" key="4">
    <source>
        <dbReference type="ARBA" id="ARBA00022568"/>
    </source>
</evidence>
<dbReference type="SUPFAM" id="SSF81660">
    <property type="entry name" value="Metal cation-transporting ATPase, ATP-binding domain N"/>
    <property type="match status" value="1"/>
</dbReference>
<keyword evidence="8" id="KW-0106">Calcium</keyword>
<feature type="transmembrane region" description="Helical" evidence="15">
    <location>
        <begin position="278"/>
        <end position="304"/>
    </location>
</feature>
<dbReference type="PANTHER" id="PTHR24093:SF369">
    <property type="entry name" value="CALCIUM-TRANSPORTING ATPASE"/>
    <property type="match status" value="1"/>
</dbReference>
<dbReference type="SMART" id="SM00831">
    <property type="entry name" value="Cation_ATPase_N"/>
    <property type="match status" value="1"/>
</dbReference>
<dbReference type="Proteomes" id="UP000010473">
    <property type="component" value="Plasmid pSTA7437.01"/>
</dbReference>
<feature type="transmembrane region" description="Helical" evidence="15">
    <location>
        <begin position="325"/>
        <end position="349"/>
    </location>
</feature>
<protein>
    <recommendedName>
        <fullName evidence="2">P-type Ca(2+) transporter</fullName>
        <ecNumber evidence="2">7.2.2.10</ecNumber>
    </recommendedName>
</protein>
<dbReference type="InterPro" id="IPR023298">
    <property type="entry name" value="ATPase_P-typ_TM_dom_sf"/>
</dbReference>
<dbReference type="InterPro" id="IPR001757">
    <property type="entry name" value="P_typ_ATPase"/>
</dbReference>
<dbReference type="AlphaFoldDB" id="K9Y1F0"/>
<dbReference type="KEGG" id="scs:Sta7437_4700"/>
<dbReference type="Pfam" id="PF08282">
    <property type="entry name" value="Hydrolase_3"/>
    <property type="match status" value="1"/>
</dbReference>
<dbReference type="GO" id="GO:0005524">
    <property type="term" value="F:ATP binding"/>
    <property type="evidence" value="ECO:0007669"/>
    <property type="project" value="UniProtKB-KW"/>
</dbReference>
<evidence type="ECO:0000256" key="5">
    <source>
        <dbReference type="ARBA" id="ARBA00022692"/>
    </source>
</evidence>
<feature type="transmembrane region" description="Helical" evidence="15">
    <location>
        <begin position="777"/>
        <end position="800"/>
    </location>
</feature>
<dbReference type="GO" id="GO:0016887">
    <property type="term" value="F:ATP hydrolysis activity"/>
    <property type="evidence" value="ECO:0007669"/>
    <property type="project" value="InterPro"/>
</dbReference>
<keyword evidence="3" id="KW-0813">Transport</keyword>
<dbReference type="NCBIfam" id="TIGR01517">
    <property type="entry name" value="ATPase-IIB_Ca"/>
    <property type="match status" value="1"/>
</dbReference>
<dbReference type="GO" id="GO:0012505">
    <property type="term" value="C:endomembrane system"/>
    <property type="evidence" value="ECO:0007669"/>
    <property type="project" value="UniProtKB-SubCell"/>
</dbReference>
<evidence type="ECO:0000313" key="18">
    <source>
        <dbReference type="Proteomes" id="UP000010473"/>
    </source>
</evidence>
<evidence type="ECO:0000256" key="11">
    <source>
        <dbReference type="ARBA" id="ARBA00022967"/>
    </source>
</evidence>
<keyword evidence="4" id="KW-0109">Calcium transport</keyword>
<gene>
    <name evidence="17" type="ordered locus">Sta7437_4700</name>
</gene>
<dbReference type="EMBL" id="CP003654">
    <property type="protein sequence ID" value="AFZ38149.1"/>
    <property type="molecule type" value="Genomic_DNA"/>
</dbReference>
<feature type="transmembrane region" description="Helical" evidence="15">
    <location>
        <begin position="78"/>
        <end position="96"/>
    </location>
</feature>
<keyword evidence="10" id="KW-0460">Magnesium</keyword>
<feature type="domain" description="Cation-transporting P-type ATPase N-terminal" evidence="16">
    <location>
        <begin position="1"/>
        <end position="72"/>
    </location>
</feature>
<dbReference type="Gene3D" id="1.20.1110.10">
    <property type="entry name" value="Calcium-transporting ATPase, transmembrane domain"/>
    <property type="match status" value="2"/>
</dbReference>
<dbReference type="InterPro" id="IPR004014">
    <property type="entry name" value="ATPase_P-typ_cation-transptr_N"/>
</dbReference>
<dbReference type="Gene3D" id="3.40.50.1000">
    <property type="entry name" value="HAD superfamily/HAD-like"/>
    <property type="match status" value="1"/>
</dbReference>
<dbReference type="InterPro" id="IPR023214">
    <property type="entry name" value="HAD_sf"/>
</dbReference>
<feature type="transmembrane region" description="Helical" evidence="15">
    <location>
        <begin position="878"/>
        <end position="899"/>
    </location>
</feature>
<evidence type="ECO:0000256" key="13">
    <source>
        <dbReference type="ARBA" id="ARBA00023065"/>
    </source>
</evidence>
<evidence type="ECO:0000256" key="9">
    <source>
        <dbReference type="ARBA" id="ARBA00022840"/>
    </source>
</evidence>
<reference evidence="18" key="1">
    <citation type="journal article" date="2013" name="Proc. Natl. Acad. Sci. U.S.A.">
        <title>Improving the coverage of the cyanobacterial phylum using diversity-driven genome sequencing.</title>
        <authorList>
            <person name="Shih P.M."/>
            <person name="Wu D."/>
            <person name="Latifi A."/>
            <person name="Axen S.D."/>
            <person name="Fewer D.P."/>
            <person name="Talla E."/>
            <person name="Calteau A."/>
            <person name="Cai F."/>
            <person name="Tandeau de Marsac N."/>
            <person name="Rippka R."/>
            <person name="Herdman M."/>
            <person name="Sivonen K."/>
            <person name="Coursin T."/>
            <person name="Laurent T."/>
            <person name="Goodwin L."/>
            <person name="Nolan M."/>
            <person name="Davenport K.W."/>
            <person name="Han C.S."/>
            <person name="Rubin E.M."/>
            <person name="Eisen J.A."/>
            <person name="Woyke T."/>
            <person name="Gugger M."/>
            <person name="Kerfeld C.A."/>
        </authorList>
    </citation>
    <scope>NUCLEOTIDE SEQUENCE [LARGE SCALE GENOMIC DNA]</scope>
    <source>
        <strain evidence="18">ATCC 29371 / PCC 7437</strain>
        <plasmid evidence="18">Plasmid pSTA7437.01</plasmid>
    </source>
</reference>
<feature type="transmembrane region" description="Helical" evidence="15">
    <location>
        <begin position="55"/>
        <end position="72"/>
    </location>
</feature>
<dbReference type="InterPro" id="IPR008250">
    <property type="entry name" value="ATPase_P-typ_transduc_dom_A_sf"/>
</dbReference>
<evidence type="ECO:0000256" key="14">
    <source>
        <dbReference type="ARBA" id="ARBA00023136"/>
    </source>
</evidence>
<dbReference type="PANTHER" id="PTHR24093">
    <property type="entry name" value="CATION TRANSPORTING ATPASE"/>
    <property type="match status" value="1"/>
</dbReference>
<keyword evidence="18" id="KW-1185">Reference proteome</keyword>
<dbReference type="PROSITE" id="PS00154">
    <property type="entry name" value="ATPASE_E1_E2"/>
    <property type="match status" value="1"/>
</dbReference>
<dbReference type="InterPro" id="IPR036412">
    <property type="entry name" value="HAD-like_sf"/>
</dbReference>
<dbReference type="SUPFAM" id="SSF56784">
    <property type="entry name" value="HAD-like"/>
    <property type="match status" value="1"/>
</dbReference>
<dbReference type="SFLD" id="SFLDG00002">
    <property type="entry name" value="C1.7:_P-type_atpase_like"/>
    <property type="match status" value="1"/>
</dbReference>